<feature type="compositionally biased region" description="Polar residues" evidence="1">
    <location>
        <begin position="150"/>
        <end position="161"/>
    </location>
</feature>
<keyword evidence="4" id="KW-1185">Reference proteome</keyword>
<sequence>MRIRLAFEDPLPRYKCWFEVPSSCSTIRDLQKAIRKGFKLDQYCKTTRLDLDGFFLLPASTIAGLIKDDDLLQVRIRRKCDNLPPRSLPAAGGKKRSIEEAELLYQDSKTAKRRAHMGKEVPTRKSSQSIRPRPGQPNQKQKQHTELNRKPSTLVNSQAVNDKQEKIDDQQRTQSDEVTLSIKGNEAKKPATPFNQKKPEKTINSLNNKKVQNISAKPKNGTSEADSSASEGDVSDDTDSNNTVKPLVKVVPGSGSKQTKARNARRKLQKVLAASAQATTNSHSLHDVQSQDRESIQTTVCTPSRPTVSSNVHTQPSPKIVMTTVDLQDHDIIHKKQKATTPKKNVSFGKKAAGDAHGMSDPVPTQTILKSNTPNNASSIMPAKEDEADLELPLRIYADLPRQEGPLCIGDIIAYKTLEIGPSYNPIISEFKEATVIGLSESGTVAEVQLDRRFRASFEVDGDGQPILGKFDVYDEDAVERARQGIASLDVLSLADCRLISRSKVDS</sequence>
<feature type="compositionally biased region" description="Polar residues" evidence="1">
    <location>
        <begin position="124"/>
        <end position="140"/>
    </location>
</feature>
<evidence type="ECO:0000313" key="4">
    <source>
        <dbReference type="Proteomes" id="UP000193648"/>
    </source>
</evidence>
<dbReference type="InParanoid" id="A0A1Y2GEF1"/>
<feature type="region of interest" description="Disordered" evidence="1">
    <location>
        <begin position="336"/>
        <end position="362"/>
    </location>
</feature>
<dbReference type="EMBL" id="MCFF01000043">
    <property type="protein sequence ID" value="ORZ07064.1"/>
    <property type="molecule type" value="Genomic_DNA"/>
</dbReference>
<organism evidence="3 4">
    <name type="scientific">Lobosporangium transversale</name>
    <dbReference type="NCBI Taxonomy" id="64571"/>
    <lineage>
        <taxon>Eukaryota</taxon>
        <taxon>Fungi</taxon>
        <taxon>Fungi incertae sedis</taxon>
        <taxon>Mucoromycota</taxon>
        <taxon>Mortierellomycotina</taxon>
        <taxon>Mortierellomycetes</taxon>
        <taxon>Mortierellales</taxon>
        <taxon>Mortierellaceae</taxon>
        <taxon>Lobosporangium</taxon>
    </lineage>
</organism>
<comment type="caution">
    <text evidence="3">The sequence shown here is derived from an EMBL/GenBank/DDBJ whole genome shotgun (WGS) entry which is preliminary data.</text>
</comment>
<feature type="domain" description="Coilin N-terminal" evidence="2">
    <location>
        <begin position="1"/>
        <end position="146"/>
    </location>
</feature>
<dbReference type="OrthoDB" id="74813at2759"/>
<dbReference type="PANTHER" id="PTHR15197:SF0">
    <property type="entry name" value="COILIN"/>
    <property type="match status" value="1"/>
</dbReference>
<dbReference type="STRING" id="64571.A0A1Y2GEF1"/>
<dbReference type="GeneID" id="33567235"/>
<feature type="compositionally biased region" description="Basic residues" evidence="1">
    <location>
        <begin position="259"/>
        <end position="268"/>
    </location>
</feature>
<dbReference type="GO" id="GO:0015030">
    <property type="term" value="C:Cajal body"/>
    <property type="evidence" value="ECO:0007669"/>
    <property type="project" value="TreeGrafter"/>
</dbReference>
<gene>
    <name evidence="3" type="ORF">BCR41DRAFT_360559</name>
</gene>
<dbReference type="GO" id="GO:0030620">
    <property type="term" value="F:U2 snRNA binding"/>
    <property type="evidence" value="ECO:0007669"/>
    <property type="project" value="TreeGrafter"/>
</dbReference>
<feature type="compositionally biased region" description="Polar residues" evidence="1">
    <location>
        <begin position="202"/>
        <end position="230"/>
    </location>
</feature>
<proteinExistence type="predicted"/>
<feature type="region of interest" description="Disordered" evidence="1">
    <location>
        <begin position="106"/>
        <end position="268"/>
    </location>
</feature>
<dbReference type="Proteomes" id="UP000193648">
    <property type="component" value="Unassembled WGS sequence"/>
</dbReference>
<evidence type="ECO:0000259" key="2">
    <source>
        <dbReference type="Pfam" id="PF15862"/>
    </source>
</evidence>
<dbReference type="InterPro" id="IPR024822">
    <property type="entry name" value="Coilin"/>
</dbReference>
<dbReference type="AlphaFoldDB" id="A0A1Y2GEF1"/>
<name>A0A1Y2GEF1_9FUNG</name>
<dbReference type="GO" id="GO:0000387">
    <property type="term" value="P:spliceosomal snRNP assembly"/>
    <property type="evidence" value="ECO:0007669"/>
    <property type="project" value="TreeGrafter"/>
</dbReference>
<protein>
    <recommendedName>
        <fullName evidence="2">Coilin N-terminal domain-containing protein</fullName>
    </recommendedName>
</protein>
<dbReference type="RefSeq" id="XP_021877860.1">
    <property type="nucleotide sequence ID" value="XM_022025391.1"/>
</dbReference>
<reference evidence="3 4" key="1">
    <citation type="submission" date="2016-07" db="EMBL/GenBank/DDBJ databases">
        <title>Pervasive Adenine N6-methylation of Active Genes in Fungi.</title>
        <authorList>
            <consortium name="DOE Joint Genome Institute"/>
            <person name="Mondo S.J."/>
            <person name="Dannebaum R.O."/>
            <person name="Kuo R.C."/>
            <person name="Labutti K."/>
            <person name="Haridas S."/>
            <person name="Kuo A."/>
            <person name="Salamov A."/>
            <person name="Ahrendt S.R."/>
            <person name="Lipzen A."/>
            <person name="Sullivan W."/>
            <person name="Andreopoulos W.B."/>
            <person name="Clum A."/>
            <person name="Lindquist E."/>
            <person name="Daum C."/>
            <person name="Ramamoorthy G.K."/>
            <person name="Gryganskyi A."/>
            <person name="Culley D."/>
            <person name="Magnuson J.K."/>
            <person name="James T.Y."/>
            <person name="O'Malley M.A."/>
            <person name="Stajich J.E."/>
            <person name="Spatafora J.W."/>
            <person name="Visel A."/>
            <person name="Grigoriev I.V."/>
        </authorList>
    </citation>
    <scope>NUCLEOTIDE SEQUENCE [LARGE SCALE GENOMIC DNA]</scope>
    <source>
        <strain evidence="3 4">NRRL 3116</strain>
    </source>
</reference>
<dbReference type="PANTHER" id="PTHR15197">
    <property type="entry name" value="COILIN P80"/>
    <property type="match status" value="1"/>
</dbReference>
<evidence type="ECO:0000313" key="3">
    <source>
        <dbReference type="EMBL" id="ORZ07064.1"/>
    </source>
</evidence>
<accession>A0A1Y2GEF1</accession>
<evidence type="ECO:0000256" key="1">
    <source>
        <dbReference type="SAM" id="MobiDB-lite"/>
    </source>
</evidence>
<dbReference type="GO" id="GO:0030619">
    <property type="term" value="F:U1 snRNA binding"/>
    <property type="evidence" value="ECO:0007669"/>
    <property type="project" value="TreeGrafter"/>
</dbReference>
<feature type="compositionally biased region" description="Basic and acidic residues" evidence="1">
    <location>
        <begin position="162"/>
        <end position="175"/>
    </location>
</feature>
<dbReference type="Pfam" id="PF15862">
    <property type="entry name" value="Coilin_N"/>
    <property type="match status" value="1"/>
</dbReference>
<dbReference type="InterPro" id="IPR031722">
    <property type="entry name" value="Coilin_N"/>
</dbReference>